<dbReference type="Proteomes" id="UP000784700">
    <property type="component" value="Unassembled WGS sequence"/>
</dbReference>
<evidence type="ECO:0000313" key="1">
    <source>
        <dbReference type="EMBL" id="TPR44218.1"/>
    </source>
</evidence>
<proteinExistence type="predicted"/>
<evidence type="ECO:0000313" key="2">
    <source>
        <dbReference type="Proteomes" id="UP000784700"/>
    </source>
</evidence>
<comment type="caution">
    <text evidence="1">The sequence shown here is derived from an EMBL/GenBank/DDBJ whole genome shotgun (WGS) entry which is preliminary data.</text>
</comment>
<name>A0A9Q8INK2_9LACO</name>
<sequence>MSYDDCSSYEDAYSKMKHGFNRKPTDYEKGMQKAIMDQNTFLYIKDRKIMSKIYTARISNKSFLRKLFNKPHSEEYKAGYNKGLSMFEK</sequence>
<accession>A0A9Q8INK2</accession>
<protein>
    <submittedName>
        <fullName evidence="1">Uncharacterized protein</fullName>
    </submittedName>
</protein>
<dbReference type="GeneID" id="58108425"/>
<organism evidence="1 2">
    <name type="scientific">Apilactobacillus micheneri</name>
    <dbReference type="NCBI Taxonomy" id="1899430"/>
    <lineage>
        <taxon>Bacteria</taxon>
        <taxon>Bacillati</taxon>
        <taxon>Bacillota</taxon>
        <taxon>Bacilli</taxon>
        <taxon>Lactobacillales</taxon>
        <taxon>Lactobacillaceae</taxon>
        <taxon>Apilactobacillus</taxon>
    </lineage>
</organism>
<dbReference type="RefSeq" id="WP_140934473.1">
    <property type="nucleotide sequence ID" value="NZ_QUBF01000003.1"/>
</dbReference>
<reference evidence="1" key="1">
    <citation type="submission" date="2018-08" db="EMBL/GenBank/DDBJ databases">
        <title>Comparative genomics of wild bee and flower associated Lactobacillus reveals potential adaptation to the bee host.</title>
        <authorList>
            <person name="Vuong H.Q."/>
            <person name="Mcfrederick Q.S."/>
        </authorList>
    </citation>
    <scope>NUCLEOTIDE SEQUENCE</scope>
    <source>
        <strain evidence="1">HV_63</strain>
    </source>
</reference>
<dbReference type="AlphaFoldDB" id="A0A9Q8INK2"/>
<dbReference type="EMBL" id="QUBG01000003">
    <property type="protein sequence ID" value="TPR44218.1"/>
    <property type="molecule type" value="Genomic_DNA"/>
</dbReference>
<gene>
    <name evidence="1" type="ORF">DY130_04040</name>
</gene>